<comment type="caution">
    <text evidence="2">The sequence shown here is derived from an EMBL/GenBank/DDBJ whole genome shotgun (WGS) entry which is preliminary data.</text>
</comment>
<protein>
    <submittedName>
        <fullName evidence="2">Uncharacterized protein</fullName>
    </submittedName>
</protein>
<dbReference type="AlphaFoldDB" id="A0A7V4E3T6"/>
<gene>
    <name evidence="2" type="ORF">ENU66_01055</name>
</gene>
<feature type="coiled-coil region" evidence="1">
    <location>
        <begin position="299"/>
        <end position="326"/>
    </location>
</feature>
<sequence>MKEFGGDIRQELIELVNMLSKMSYPNTARLKIFFYNIITLQEVRDNLIQIKESYSKATGLEFDQLEPLSMKKLVKEISSEYFGVLEKRGIFIDFSNESLLISLIYKKNPRGIEARYNRLLNLITHLFNTPTTYLAISLNIDKNRLKNRIGEEFERLSDSLVEKYSWRDKLLKAIKYYKETVNLNELDANLLKFFEGFLKVTNTVELLGKNLLSIDKKRHLIKNLGEIMTNLSTGILQYKELKERPNAGILEITKELTNILFDIAATFGKILSKESGKTIMYGITEALTPFYVLGIETLNNIEGKQIELLRNKLAKLLKERHKLIDLEIGNGKTQSQYEGENFWNALLIERVLCNPTQEIFQILGIPIINPTEEFDYEAFFKPVREEEWY</sequence>
<keyword evidence="1" id="KW-0175">Coiled coil</keyword>
<evidence type="ECO:0000313" key="2">
    <source>
        <dbReference type="EMBL" id="HGL16918.1"/>
    </source>
</evidence>
<organism evidence="2">
    <name type="scientific">candidate division WOR-3 bacterium</name>
    <dbReference type="NCBI Taxonomy" id="2052148"/>
    <lineage>
        <taxon>Bacteria</taxon>
        <taxon>Bacteria division WOR-3</taxon>
    </lineage>
</organism>
<proteinExistence type="predicted"/>
<evidence type="ECO:0000256" key="1">
    <source>
        <dbReference type="SAM" id="Coils"/>
    </source>
</evidence>
<reference evidence="2" key="1">
    <citation type="journal article" date="2020" name="mSystems">
        <title>Genome- and Community-Level Interaction Insights into Carbon Utilization and Element Cycling Functions of Hydrothermarchaeota in Hydrothermal Sediment.</title>
        <authorList>
            <person name="Zhou Z."/>
            <person name="Liu Y."/>
            <person name="Xu W."/>
            <person name="Pan J."/>
            <person name="Luo Z.H."/>
            <person name="Li M."/>
        </authorList>
    </citation>
    <scope>NUCLEOTIDE SEQUENCE [LARGE SCALE GENOMIC DNA]</scope>
    <source>
        <strain evidence="2">SpSt-69</strain>
    </source>
</reference>
<accession>A0A7V4E3T6</accession>
<dbReference type="EMBL" id="DTDJ01000011">
    <property type="protein sequence ID" value="HGL16918.1"/>
    <property type="molecule type" value="Genomic_DNA"/>
</dbReference>
<name>A0A7V4E3T6_UNCW3</name>